<dbReference type="Pfam" id="PF07750">
    <property type="entry name" value="GcrA"/>
    <property type="match status" value="1"/>
</dbReference>
<accession>A0A838B6N1</accession>
<reference evidence="2 3" key="1">
    <citation type="submission" date="2020-07" db="EMBL/GenBank/DDBJ databases">
        <title>Definition of the novel symbiovar canariense within Mesorhizobium novociceri, a new species of genus Mesorhizobium nodulating Cicer canariense in the Caldera de Taburiente National Park (La Palma, Canary Islands).</title>
        <authorList>
            <person name="Leon-Barrios M."/>
            <person name="Perez-Yepez J."/>
            <person name="Flores-Felix J.D."/>
            <person name="Ramirez-Baena M.H."/>
            <person name="Pulido-Suarez L."/>
            <person name="Igual J.M."/>
            <person name="Velazquez E."/>
            <person name="Peix A."/>
        </authorList>
    </citation>
    <scope>NUCLEOTIDE SEQUENCE [LARGE SCALE GENOMIC DNA]</scope>
    <source>
        <strain evidence="2 3">CCANP35</strain>
    </source>
</reference>
<dbReference type="RefSeq" id="WP_181058622.1">
    <property type="nucleotide sequence ID" value="NZ_JACDTY010000007.1"/>
</dbReference>
<evidence type="ECO:0000313" key="2">
    <source>
        <dbReference type="EMBL" id="MBA1141742.1"/>
    </source>
</evidence>
<dbReference type="AlphaFoldDB" id="A0A838B6N1"/>
<evidence type="ECO:0000256" key="1">
    <source>
        <dbReference type="SAM" id="MobiDB-lite"/>
    </source>
</evidence>
<gene>
    <name evidence="2" type="ORF">H0241_15950</name>
</gene>
<organism evidence="2 3">
    <name type="scientific">Mesorhizobium neociceri</name>
    <dbReference type="NCBI Taxonomy" id="1307853"/>
    <lineage>
        <taxon>Bacteria</taxon>
        <taxon>Pseudomonadati</taxon>
        <taxon>Pseudomonadota</taxon>
        <taxon>Alphaproteobacteria</taxon>
        <taxon>Hyphomicrobiales</taxon>
        <taxon>Phyllobacteriaceae</taxon>
        <taxon>Mesorhizobium</taxon>
    </lineage>
</organism>
<dbReference type="InterPro" id="IPR011681">
    <property type="entry name" value="GcrA"/>
</dbReference>
<dbReference type="Proteomes" id="UP000558284">
    <property type="component" value="Unassembled WGS sequence"/>
</dbReference>
<proteinExistence type="predicted"/>
<feature type="region of interest" description="Disordered" evidence="1">
    <location>
        <begin position="53"/>
        <end position="102"/>
    </location>
</feature>
<keyword evidence="3" id="KW-1185">Reference proteome</keyword>
<feature type="compositionally biased region" description="Low complexity" evidence="1">
    <location>
        <begin position="70"/>
        <end position="81"/>
    </location>
</feature>
<sequence length="192" mass="20604">MSELPDWTKLTSREKAEAILPHLAAGESNGRIASRFLNCGRCHIAGAVNRMKVTGQNPPSRRGSQRHIGKAATTKTPAAKAKPAHRPTKLVQQTSSWRGPNNPVAVDFKARALQRAASPGIIVKRENAFDPIPDTPPVAFGSPGCRWPVDGVNGIGLLACGAAKEPERSYCDAHRQLSYAPPTYRLSVPKGV</sequence>
<protein>
    <recommendedName>
        <fullName evidence="4">GcrA cell cycle regulator</fullName>
    </recommendedName>
</protein>
<evidence type="ECO:0008006" key="4">
    <source>
        <dbReference type="Google" id="ProtNLM"/>
    </source>
</evidence>
<evidence type="ECO:0000313" key="3">
    <source>
        <dbReference type="Proteomes" id="UP000558284"/>
    </source>
</evidence>
<dbReference type="EMBL" id="JACDTY010000007">
    <property type="protein sequence ID" value="MBA1141742.1"/>
    <property type="molecule type" value="Genomic_DNA"/>
</dbReference>
<feature type="compositionally biased region" description="Polar residues" evidence="1">
    <location>
        <begin position="90"/>
        <end position="99"/>
    </location>
</feature>
<comment type="caution">
    <text evidence="2">The sequence shown here is derived from an EMBL/GenBank/DDBJ whole genome shotgun (WGS) entry which is preliminary data.</text>
</comment>
<name>A0A838B6N1_9HYPH</name>